<dbReference type="PANTHER" id="PTHR34220:SF7">
    <property type="entry name" value="SENSOR HISTIDINE KINASE YPDA"/>
    <property type="match status" value="1"/>
</dbReference>
<protein>
    <submittedName>
        <fullName evidence="5">Histidine kinase</fullName>
    </submittedName>
</protein>
<dbReference type="Pfam" id="PF06580">
    <property type="entry name" value="His_kinase"/>
    <property type="match status" value="1"/>
</dbReference>
<name>A0A239PRN8_9PROT</name>
<evidence type="ECO:0000259" key="4">
    <source>
        <dbReference type="Pfam" id="PF06580"/>
    </source>
</evidence>
<dbReference type="Pfam" id="PF02518">
    <property type="entry name" value="HATPase_c"/>
    <property type="match status" value="1"/>
</dbReference>
<evidence type="ECO:0000256" key="2">
    <source>
        <dbReference type="SAM" id="Phobius"/>
    </source>
</evidence>
<keyword evidence="5" id="KW-0808">Transferase</keyword>
<dbReference type="InterPro" id="IPR036890">
    <property type="entry name" value="HATPase_C_sf"/>
</dbReference>
<dbReference type="InterPro" id="IPR010559">
    <property type="entry name" value="Sig_transdc_His_kin_internal"/>
</dbReference>
<dbReference type="Gene3D" id="3.30.565.10">
    <property type="entry name" value="Histidine kinase-like ATPase, C-terminal domain"/>
    <property type="match status" value="1"/>
</dbReference>
<feature type="domain" description="Histidine kinase/HSP90-like ATPase" evidence="3">
    <location>
        <begin position="283"/>
        <end position="377"/>
    </location>
</feature>
<dbReference type="InterPro" id="IPR050640">
    <property type="entry name" value="Bact_2-comp_sensor_kinase"/>
</dbReference>
<dbReference type="Proteomes" id="UP000198346">
    <property type="component" value="Unassembled WGS sequence"/>
</dbReference>
<evidence type="ECO:0000256" key="1">
    <source>
        <dbReference type="SAM" id="MobiDB-lite"/>
    </source>
</evidence>
<feature type="transmembrane region" description="Helical" evidence="2">
    <location>
        <begin position="48"/>
        <end position="68"/>
    </location>
</feature>
<keyword evidence="5" id="KW-0418">Kinase</keyword>
<dbReference type="GO" id="GO:0016020">
    <property type="term" value="C:membrane"/>
    <property type="evidence" value="ECO:0007669"/>
    <property type="project" value="InterPro"/>
</dbReference>
<evidence type="ECO:0000313" key="6">
    <source>
        <dbReference type="Proteomes" id="UP000198346"/>
    </source>
</evidence>
<evidence type="ECO:0000313" key="5">
    <source>
        <dbReference type="EMBL" id="SNT72367.1"/>
    </source>
</evidence>
<feature type="region of interest" description="Disordered" evidence="1">
    <location>
        <begin position="321"/>
        <end position="340"/>
    </location>
</feature>
<feature type="domain" description="Signal transduction histidine kinase internal region" evidence="4">
    <location>
        <begin position="185"/>
        <end position="264"/>
    </location>
</feature>
<dbReference type="InterPro" id="IPR003594">
    <property type="entry name" value="HATPase_dom"/>
</dbReference>
<reference evidence="5 6" key="1">
    <citation type="submission" date="2017-07" db="EMBL/GenBank/DDBJ databases">
        <authorList>
            <person name="Sun Z.S."/>
            <person name="Albrecht U."/>
            <person name="Echele G."/>
            <person name="Lee C.C."/>
        </authorList>
    </citation>
    <scope>NUCLEOTIDE SEQUENCE [LARGE SCALE GENOMIC DNA]</scope>
    <source>
        <strain evidence="5 6">CGMCC 1.12710</strain>
    </source>
</reference>
<evidence type="ECO:0000259" key="3">
    <source>
        <dbReference type="Pfam" id="PF02518"/>
    </source>
</evidence>
<sequence>MKQTPDATSSATPFSKLPGYWTFQLGGWLGFAAFSYVTLTIWYNPGELIPAIHTVLQALLGIAVSHPLRWVAKAVWDAKIWLRILVNGVAIIAASLAWTALRLGAFTWMSGEIISMDDWGGWIFGSFTVMASWAFCYHALKYYRQWIEQRELALEAQKSALEAQAIAQQESIRRLHAENLARESKLRSLKYQLNPHFFFNALNSVASLVQKDNKQGATEMLARIGAFLRASLDEDDALQHTLRDEIDILNQYLGIEKVRFGDRLNVEFNVDEDAQSVEIPNLLLQPLFENSIKHAVGRSLSPTLIRLDARRRGERLEIIVTDNGPGKPTASNGAAERSPGIGLHNVRQRLQSVYGDDFEFSVSQDRTSGFEVLIRLPCGAPGHRPFS</sequence>
<dbReference type="AlphaFoldDB" id="A0A239PRN8"/>
<keyword evidence="6" id="KW-1185">Reference proteome</keyword>
<dbReference type="SUPFAM" id="SSF55874">
    <property type="entry name" value="ATPase domain of HSP90 chaperone/DNA topoisomerase II/histidine kinase"/>
    <property type="match status" value="1"/>
</dbReference>
<keyword evidence="2" id="KW-0812">Transmembrane</keyword>
<gene>
    <name evidence="5" type="ORF">SAMN06297382_1407</name>
</gene>
<feature type="transmembrane region" description="Helical" evidence="2">
    <location>
        <begin position="121"/>
        <end position="140"/>
    </location>
</feature>
<keyword evidence="2" id="KW-1133">Transmembrane helix</keyword>
<dbReference type="GO" id="GO:0000155">
    <property type="term" value="F:phosphorelay sensor kinase activity"/>
    <property type="evidence" value="ECO:0007669"/>
    <property type="project" value="InterPro"/>
</dbReference>
<accession>A0A239PRN8</accession>
<organism evidence="5 6">
    <name type="scientific">Amphiplicatus metriothermophilus</name>
    <dbReference type="NCBI Taxonomy" id="1519374"/>
    <lineage>
        <taxon>Bacteria</taxon>
        <taxon>Pseudomonadati</taxon>
        <taxon>Pseudomonadota</taxon>
        <taxon>Alphaproteobacteria</taxon>
        <taxon>Parvularculales</taxon>
        <taxon>Parvularculaceae</taxon>
        <taxon>Amphiplicatus</taxon>
    </lineage>
</organism>
<dbReference type="PANTHER" id="PTHR34220">
    <property type="entry name" value="SENSOR HISTIDINE KINASE YPDA"/>
    <property type="match status" value="1"/>
</dbReference>
<keyword evidence="2" id="KW-0472">Membrane</keyword>
<proteinExistence type="predicted"/>
<feature type="transmembrane region" description="Helical" evidence="2">
    <location>
        <begin position="21"/>
        <end position="42"/>
    </location>
</feature>
<feature type="transmembrane region" description="Helical" evidence="2">
    <location>
        <begin position="80"/>
        <end position="101"/>
    </location>
</feature>
<dbReference type="EMBL" id="FZQA01000002">
    <property type="protein sequence ID" value="SNT72367.1"/>
    <property type="molecule type" value="Genomic_DNA"/>
</dbReference>